<name>A0A0N4YQJ4_NIPBR</name>
<gene>
    <name evidence="2" type="ORF">NBR_LOCUS19517</name>
</gene>
<evidence type="ECO:0000313" key="4">
    <source>
        <dbReference type="WBParaSite" id="NBR_0001951601-mRNA-1"/>
    </source>
</evidence>
<reference evidence="4" key="1">
    <citation type="submission" date="2017-02" db="UniProtKB">
        <authorList>
            <consortium name="WormBaseParasite"/>
        </authorList>
    </citation>
    <scope>IDENTIFICATION</scope>
</reference>
<feature type="region of interest" description="Disordered" evidence="1">
    <location>
        <begin position="72"/>
        <end position="156"/>
    </location>
</feature>
<accession>A0A0N4YQJ4</accession>
<dbReference type="WBParaSite" id="NBR_0001951601-mRNA-1">
    <property type="protein sequence ID" value="NBR_0001951601-mRNA-1"/>
    <property type="gene ID" value="NBR_0001951601"/>
</dbReference>
<dbReference type="EMBL" id="UYSL01024245">
    <property type="protein sequence ID" value="VDL83251.1"/>
    <property type="molecule type" value="Genomic_DNA"/>
</dbReference>
<feature type="compositionally biased region" description="Basic and acidic residues" evidence="1">
    <location>
        <begin position="138"/>
        <end position="156"/>
    </location>
</feature>
<dbReference type="Proteomes" id="UP000271162">
    <property type="component" value="Unassembled WGS sequence"/>
</dbReference>
<proteinExistence type="predicted"/>
<organism evidence="4">
    <name type="scientific">Nippostrongylus brasiliensis</name>
    <name type="common">Rat hookworm</name>
    <dbReference type="NCBI Taxonomy" id="27835"/>
    <lineage>
        <taxon>Eukaryota</taxon>
        <taxon>Metazoa</taxon>
        <taxon>Ecdysozoa</taxon>
        <taxon>Nematoda</taxon>
        <taxon>Chromadorea</taxon>
        <taxon>Rhabditida</taxon>
        <taxon>Rhabditina</taxon>
        <taxon>Rhabditomorpha</taxon>
        <taxon>Strongyloidea</taxon>
        <taxon>Heligmosomidae</taxon>
        <taxon>Nippostrongylus</taxon>
    </lineage>
</organism>
<reference evidence="2 3" key="2">
    <citation type="submission" date="2018-11" db="EMBL/GenBank/DDBJ databases">
        <authorList>
            <consortium name="Pathogen Informatics"/>
        </authorList>
    </citation>
    <scope>NUCLEOTIDE SEQUENCE [LARGE SCALE GENOMIC DNA]</scope>
</reference>
<dbReference type="AlphaFoldDB" id="A0A0N4YQJ4"/>
<evidence type="ECO:0000256" key="1">
    <source>
        <dbReference type="SAM" id="MobiDB-lite"/>
    </source>
</evidence>
<sequence length="156" mass="17188">MVLSVVIGRRRWGGSSDGSGGLFDSSSVWRRWFLMVVGAYDIDVAGLINKALPEQLGCQDAAGVTIWISGPSPESVAVRSGSGRAALNDDSDNRQESRTTRQYKRPIRNSSNNHATGSDVSPMRSRRNDDPEEADEIGVEKDSDFNWNKKENEDKN</sequence>
<evidence type="ECO:0000313" key="2">
    <source>
        <dbReference type="EMBL" id="VDL83251.1"/>
    </source>
</evidence>
<evidence type="ECO:0000313" key="3">
    <source>
        <dbReference type="Proteomes" id="UP000271162"/>
    </source>
</evidence>
<keyword evidence="3" id="KW-1185">Reference proteome</keyword>
<protein>
    <submittedName>
        <fullName evidence="2 4">Uncharacterized protein</fullName>
    </submittedName>
</protein>
<feature type="compositionally biased region" description="Polar residues" evidence="1">
    <location>
        <begin position="108"/>
        <end position="119"/>
    </location>
</feature>